<protein>
    <recommendedName>
        <fullName evidence="3">nitric oxide dioxygenase</fullName>
        <ecNumber evidence="3">1.14.12.17</ecNumber>
    </recommendedName>
</protein>
<dbReference type="PROSITE" id="PS51384">
    <property type="entry name" value="FAD_FR"/>
    <property type="match status" value="1"/>
</dbReference>
<dbReference type="EC" id="1.14.12.17" evidence="3"/>
<name>A0ABU1IMZ1_9BACL</name>
<organism evidence="15 16">
    <name type="scientific">Desmospora profundinema</name>
    <dbReference type="NCBI Taxonomy" id="1571184"/>
    <lineage>
        <taxon>Bacteria</taxon>
        <taxon>Bacillati</taxon>
        <taxon>Bacillota</taxon>
        <taxon>Bacilli</taxon>
        <taxon>Bacillales</taxon>
        <taxon>Thermoactinomycetaceae</taxon>
        <taxon>Desmospora</taxon>
    </lineage>
</organism>
<feature type="domain" description="FAD-binding FR-type" evidence="14">
    <location>
        <begin position="152"/>
        <end position="262"/>
    </location>
</feature>
<dbReference type="InterPro" id="IPR001709">
    <property type="entry name" value="Flavoprot_Pyr_Nucl_cyt_Rdtase"/>
</dbReference>
<dbReference type="PROSITE" id="PS01033">
    <property type="entry name" value="GLOBIN"/>
    <property type="match status" value="1"/>
</dbReference>
<dbReference type="Gene3D" id="3.40.50.80">
    <property type="entry name" value="Nucleotide-binding domain of ferredoxin-NADP reductase (FNR) module"/>
    <property type="match status" value="1"/>
</dbReference>
<comment type="caution">
    <text evidence="15">The sequence shown here is derived from an EMBL/GenBank/DDBJ whole genome shotgun (WGS) entry which is preliminary data.</text>
</comment>
<dbReference type="InterPro" id="IPR039261">
    <property type="entry name" value="FNR_nucleotide-bd"/>
</dbReference>
<evidence type="ECO:0000256" key="12">
    <source>
        <dbReference type="RuleBase" id="RU000356"/>
    </source>
</evidence>
<keyword evidence="12" id="KW-0813">Transport</keyword>
<evidence type="ECO:0000256" key="11">
    <source>
        <dbReference type="ARBA" id="ARBA00049433"/>
    </source>
</evidence>
<keyword evidence="9" id="KW-0520">NAD</keyword>
<dbReference type="Pfam" id="PF00175">
    <property type="entry name" value="NAD_binding_1"/>
    <property type="match status" value="1"/>
</dbReference>
<dbReference type="InterPro" id="IPR009050">
    <property type="entry name" value="Globin-like_sf"/>
</dbReference>
<dbReference type="InterPro" id="IPR001433">
    <property type="entry name" value="OxRdtase_FAD/NAD-bd"/>
</dbReference>
<dbReference type="Gene3D" id="1.10.490.10">
    <property type="entry name" value="Globins"/>
    <property type="match status" value="1"/>
</dbReference>
<dbReference type="SUPFAM" id="SSF52343">
    <property type="entry name" value="Ferredoxin reductase-like, C-terminal NADP-linked domain"/>
    <property type="match status" value="1"/>
</dbReference>
<evidence type="ECO:0000256" key="8">
    <source>
        <dbReference type="ARBA" id="ARBA00023004"/>
    </source>
</evidence>
<evidence type="ECO:0000313" key="16">
    <source>
        <dbReference type="Proteomes" id="UP001185012"/>
    </source>
</evidence>
<dbReference type="PANTHER" id="PTHR43396:SF3">
    <property type="entry name" value="FLAVOHEMOPROTEIN"/>
    <property type="match status" value="1"/>
</dbReference>
<keyword evidence="15" id="KW-0223">Dioxygenase</keyword>
<dbReference type="CDD" id="cd06184">
    <property type="entry name" value="flavohem_like_fad_nad_binding"/>
    <property type="match status" value="1"/>
</dbReference>
<evidence type="ECO:0000256" key="7">
    <source>
        <dbReference type="ARBA" id="ARBA00022857"/>
    </source>
</evidence>
<dbReference type="InterPro" id="IPR017938">
    <property type="entry name" value="Riboflavin_synthase-like_b-brl"/>
</dbReference>
<dbReference type="CDD" id="cd14777">
    <property type="entry name" value="Yhb1-globin-like"/>
    <property type="match status" value="1"/>
</dbReference>
<evidence type="ECO:0000256" key="6">
    <source>
        <dbReference type="ARBA" id="ARBA00022723"/>
    </source>
</evidence>
<evidence type="ECO:0000256" key="5">
    <source>
        <dbReference type="ARBA" id="ARBA00022621"/>
    </source>
</evidence>
<dbReference type="PRINTS" id="PR00371">
    <property type="entry name" value="FPNCR"/>
</dbReference>
<keyword evidence="8" id="KW-0408">Iron</keyword>
<evidence type="ECO:0000313" key="15">
    <source>
        <dbReference type="EMBL" id="MDR6226138.1"/>
    </source>
</evidence>
<comment type="similarity">
    <text evidence="2">In the C-terminal section; belongs to the flavoprotein pyridine nucleotide cytochrome reductase family.</text>
</comment>
<accession>A0ABU1IMZ1</accession>
<dbReference type="RefSeq" id="WP_309865645.1">
    <property type="nucleotide sequence ID" value="NZ_JAVDQG010000004.1"/>
</dbReference>
<keyword evidence="4 12" id="KW-0349">Heme</keyword>
<keyword evidence="16" id="KW-1185">Reference proteome</keyword>
<comment type="similarity">
    <text evidence="12">Belongs to the globin family.</text>
</comment>
<dbReference type="Pfam" id="PF00042">
    <property type="entry name" value="Globin"/>
    <property type="match status" value="1"/>
</dbReference>
<proteinExistence type="inferred from homology"/>
<comment type="cofactor">
    <cofactor evidence="1">
        <name>heme b</name>
        <dbReference type="ChEBI" id="CHEBI:60344"/>
    </cofactor>
</comment>
<evidence type="ECO:0000256" key="2">
    <source>
        <dbReference type="ARBA" id="ARBA00006401"/>
    </source>
</evidence>
<dbReference type="InterPro" id="IPR008333">
    <property type="entry name" value="Cbr1-like_FAD-bd_dom"/>
</dbReference>
<dbReference type="SUPFAM" id="SSF46458">
    <property type="entry name" value="Globin-like"/>
    <property type="match status" value="1"/>
</dbReference>
<keyword evidence="6" id="KW-0479">Metal-binding</keyword>
<dbReference type="Pfam" id="PF00970">
    <property type="entry name" value="FAD_binding_6"/>
    <property type="match status" value="1"/>
</dbReference>
<comment type="catalytic activity">
    <reaction evidence="11">
        <text>2 nitric oxide + NADPH + 2 O2 = 2 nitrate + NADP(+) + H(+)</text>
        <dbReference type="Rhea" id="RHEA:19465"/>
        <dbReference type="ChEBI" id="CHEBI:15378"/>
        <dbReference type="ChEBI" id="CHEBI:15379"/>
        <dbReference type="ChEBI" id="CHEBI:16480"/>
        <dbReference type="ChEBI" id="CHEBI:17632"/>
        <dbReference type="ChEBI" id="CHEBI:57783"/>
        <dbReference type="ChEBI" id="CHEBI:58349"/>
        <dbReference type="EC" id="1.14.12.17"/>
    </reaction>
</comment>
<evidence type="ECO:0000256" key="10">
    <source>
        <dbReference type="ARBA" id="ARBA00048649"/>
    </source>
</evidence>
<feature type="domain" description="Globin" evidence="13">
    <location>
        <begin position="1"/>
        <end position="138"/>
    </location>
</feature>
<evidence type="ECO:0000256" key="4">
    <source>
        <dbReference type="ARBA" id="ARBA00022617"/>
    </source>
</evidence>
<comment type="catalytic activity">
    <reaction evidence="10">
        <text>2 nitric oxide + NADH + 2 O2 = 2 nitrate + NAD(+) + H(+)</text>
        <dbReference type="Rhea" id="RHEA:19469"/>
        <dbReference type="ChEBI" id="CHEBI:15378"/>
        <dbReference type="ChEBI" id="CHEBI:15379"/>
        <dbReference type="ChEBI" id="CHEBI:16480"/>
        <dbReference type="ChEBI" id="CHEBI:17632"/>
        <dbReference type="ChEBI" id="CHEBI:57540"/>
        <dbReference type="ChEBI" id="CHEBI:57945"/>
        <dbReference type="EC" id="1.14.12.17"/>
    </reaction>
</comment>
<dbReference type="InterPro" id="IPR000971">
    <property type="entry name" value="Globin"/>
</dbReference>
<dbReference type="NCBIfam" id="NF009805">
    <property type="entry name" value="PRK13289.1"/>
    <property type="match status" value="1"/>
</dbReference>
<evidence type="ECO:0000259" key="14">
    <source>
        <dbReference type="PROSITE" id="PS51384"/>
    </source>
</evidence>
<dbReference type="PRINTS" id="PR00410">
    <property type="entry name" value="PHEHYDRXLASE"/>
</dbReference>
<dbReference type="PANTHER" id="PTHR43396">
    <property type="entry name" value="FLAVOHEMOPROTEIN"/>
    <property type="match status" value="1"/>
</dbReference>
<evidence type="ECO:0000256" key="3">
    <source>
        <dbReference type="ARBA" id="ARBA00012229"/>
    </source>
</evidence>
<dbReference type="GO" id="GO:0008941">
    <property type="term" value="F:nitric oxide dioxygenase NAD(P)H activity"/>
    <property type="evidence" value="ECO:0007669"/>
    <property type="project" value="UniProtKB-EC"/>
</dbReference>
<keyword evidence="15" id="KW-0560">Oxidoreductase</keyword>
<dbReference type="InterPro" id="IPR012292">
    <property type="entry name" value="Globin/Proto"/>
</dbReference>
<dbReference type="EMBL" id="JAVDQG010000004">
    <property type="protein sequence ID" value="MDR6226138.1"/>
    <property type="molecule type" value="Genomic_DNA"/>
</dbReference>
<keyword evidence="5 12" id="KW-0561">Oxygen transport</keyword>
<evidence type="ECO:0000259" key="13">
    <source>
        <dbReference type="PROSITE" id="PS01033"/>
    </source>
</evidence>
<dbReference type="Proteomes" id="UP001185012">
    <property type="component" value="Unassembled WGS sequence"/>
</dbReference>
<dbReference type="InterPro" id="IPR017927">
    <property type="entry name" value="FAD-bd_FR_type"/>
</dbReference>
<dbReference type="Gene3D" id="2.40.30.10">
    <property type="entry name" value="Translation factors"/>
    <property type="match status" value="1"/>
</dbReference>
<gene>
    <name evidence="15" type="ORF">JOE21_002144</name>
</gene>
<evidence type="ECO:0000256" key="1">
    <source>
        <dbReference type="ARBA" id="ARBA00001970"/>
    </source>
</evidence>
<dbReference type="SUPFAM" id="SSF63380">
    <property type="entry name" value="Riboflavin synthase domain-like"/>
    <property type="match status" value="1"/>
</dbReference>
<evidence type="ECO:0000256" key="9">
    <source>
        <dbReference type="ARBA" id="ARBA00023027"/>
    </source>
</evidence>
<keyword evidence="7" id="KW-0521">NADP</keyword>
<reference evidence="15 16" key="1">
    <citation type="submission" date="2023-07" db="EMBL/GenBank/DDBJ databases">
        <title>Genomic Encyclopedia of Type Strains, Phase IV (KMG-IV): sequencing the most valuable type-strain genomes for metagenomic binning, comparative biology and taxonomic classification.</title>
        <authorList>
            <person name="Goeker M."/>
        </authorList>
    </citation>
    <scope>NUCLEOTIDE SEQUENCE [LARGE SCALE GENOMIC DNA]</scope>
    <source>
        <strain evidence="15 16">DSM 45903</strain>
    </source>
</reference>
<sequence>MLDAHTVKIIKSTAPILKERGTSITRRFYDRMFSRHPELYNQFNRANQQKGEQPEALAHFVYQAAEQIDRFPQLLPQIKQVAHKHRALEVKPEQYAIVGENLLWAIREELGEEARDEILQAWERVYQVIADVFIQVEKDLYRKAEGAVGGWAGFRRFVIADKVREHPEVTSFLLKPVDGRPLPVYQPGQYLTIRIQPPEEPYALNRHYSLSEAPRPDRFRISVKRVDADRGRPAGKVSNLLHEMNVGETLLASAPAGDFTLREGGRDAVTLISGGIGATPLMAMLQQVAEEGGVRPLLWIHACRDGGRHVFREEVEALTNAHPWIRPYYCYETPTHEDRQKGHFHHEGRIERSELREILPPCGDFYLCGPPGFVQTMMAFLLAEGIDSGTIHTEMFGPMKGYAQPLMSRLQAGIHRYKRRRRL</sequence>